<evidence type="ECO:0000313" key="1">
    <source>
        <dbReference type="EMBL" id="SVD83074.1"/>
    </source>
</evidence>
<sequence>MNLNTETHFPDEEYPTLLSYNLHMFYVFRTIILPNQTK</sequence>
<name>A0A382YIN1_9ZZZZ</name>
<proteinExistence type="predicted"/>
<dbReference type="AlphaFoldDB" id="A0A382YIN1"/>
<gene>
    <name evidence="1" type="ORF">METZ01_LOCUS435928</name>
</gene>
<reference evidence="1" key="1">
    <citation type="submission" date="2018-05" db="EMBL/GenBank/DDBJ databases">
        <authorList>
            <person name="Lanie J.A."/>
            <person name="Ng W.-L."/>
            <person name="Kazmierczak K.M."/>
            <person name="Andrzejewski T.M."/>
            <person name="Davidsen T.M."/>
            <person name="Wayne K.J."/>
            <person name="Tettelin H."/>
            <person name="Glass J.I."/>
            <person name="Rusch D."/>
            <person name="Podicherti R."/>
            <person name="Tsui H.-C.T."/>
            <person name="Winkler M.E."/>
        </authorList>
    </citation>
    <scope>NUCLEOTIDE SEQUENCE</scope>
</reference>
<protein>
    <submittedName>
        <fullName evidence="1">Uncharacterized protein</fullName>
    </submittedName>
</protein>
<accession>A0A382YIN1</accession>
<organism evidence="1">
    <name type="scientific">marine metagenome</name>
    <dbReference type="NCBI Taxonomy" id="408172"/>
    <lineage>
        <taxon>unclassified sequences</taxon>
        <taxon>metagenomes</taxon>
        <taxon>ecological metagenomes</taxon>
    </lineage>
</organism>
<dbReference type="EMBL" id="UINC01176101">
    <property type="protein sequence ID" value="SVD83074.1"/>
    <property type="molecule type" value="Genomic_DNA"/>
</dbReference>